<feature type="transmembrane region" description="Helical" evidence="6">
    <location>
        <begin position="94"/>
        <end position="116"/>
    </location>
</feature>
<evidence type="ECO:0000313" key="7">
    <source>
        <dbReference type="EMBL" id="MFC4695111.1"/>
    </source>
</evidence>
<dbReference type="PANTHER" id="PTHR30250:SF11">
    <property type="entry name" value="O-ANTIGEN TRANSPORTER-RELATED"/>
    <property type="match status" value="1"/>
</dbReference>
<feature type="transmembrane region" description="Helical" evidence="6">
    <location>
        <begin position="255"/>
        <end position="278"/>
    </location>
</feature>
<name>A0ABV9LLU1_9ACTN</name>
<feature type="transmembrane region" description="Helical" evidence="6">
    <location>
        <begin position="183"/>
        <end position="202"/>
    </location>
</feature>
<feature type="transmembrane region" description="Helical" evidence="6">
    <location>
        <begin position="21"/>
        <end position="40"/>
    </location>
</feature>
<sequence length="431" mass="42727">MPQRGRDRTPAPRGARRLVPSLSWVALCVVVSGVLVYVYLALVARALPAGEYAGFGAYWSLSLLLGFGLFLPLETEIARLVHLGPGRGLPRGTLRVAAVLTLAGLLAVAAAIPLLLPTLGSAGLVVALAAVCLVSPGQFVLRGLLVGTGGYRSYGVVLLADAVLRVLGATVVVLLAGPAGPAALGWTLVAALALAHLPLLAWRLRRRPPAPPGVPRLAPGAVAHLVVGTVCAQTLLNAAPVLVTAGTAGRTAAAAFVAAFTLVRLPLFVAVPLQGALLPALVDAGSGPPRARARVVRRLLAAVGALAAAAAVVGALAGPPVVGLVFGERYEPAAADVAVLAAGSVVHLALLVAAQAVVADARHRDSALAWGAGLAVAAVVALVVPGTAGAAWAFAGGSAAALAWCAVVLTRRGTGAAPVPPVPAGSTGGAR</sequence>
<feature type="transmembrane region" description="Helical" evidence="6">
    <location>
        <begin position="222"/>
        <end position="243"/>
    </location>
</feature>
<feature type="transmembrane region" description="Helical" evidence="6">
    <location>
        <begin position="390"/>
        <end position="409"/>
    </location>
</feature>
<keyword evidence="3 6" id="KW-0812">Transmembrane</keyword>
<feature type="transmembrane region" description="Helical" evidence="6">
    <location>
        <begin position="366"/>
        <end position="384"/>
    </location>
</feature>
<evidence type="ECO:0008006" key="9">
    <source>
        <dbReference type="Google" id="ProtNLM"/>
    </source>
</evidence>
<dbReference type="InterPro" id="IPR050833">
    <property type="entry name" value="Poly_Biosynth_Transport"/>
</dbReference>
<keyword evidence="8" id="KW-1185">Reference proteome</keyword>
<evidence type="ECO:0000256" key="4">
    <source>
        <dbReference type="ARBA" id="ARBA00022989"/>
    </source>
</evidence>
<dbReference type="RefSeq" id="WP_387991387.1">
    <property type="nucleotide sequence ID" value="NZ_JBHSGR010000020.1"/>
</dbReference>
<accession>A0ABV9LLU1</accession>
<evidence type="ECO:0000256" key="1">
    <source>
        <dbReference type="ARBA" id="ARBA00004651"/>
    </source>
</evidence>
<keyword evidence="2" id="KW-1003">Cell membrane</keyword>
<keyword evidence="5 6" id="KW-0472">Membrane</keyword>
<feature type="transmembrane region" description="Helical" evidence="6">
    <location>
        <begin position="337"/>
        <end position="359"/>
    </location>
</feature>
<comment type="subcellular location">
    <subcellularLocation>
        <location evidence="1">Cell membrane</location>
        <topology evidence="1">Multi-pass membrane protein</topology>
    </subcellularLocation>
</comment>
<evidence type="ECO:0000256" key="5">
    <source>
        <dbReference type="ARBA" id="ARBA00023136"/>
    </source>
</evidence>
<gene>
    <name evidence="7" type="ORF">ACFO3M_17060</name>
</gene>
<evidence type="ECO:0000256" key="2">
    <source>
        <dbReference type="ARBA" id="ARBA00022475"/>
    </source>
</evidence>
<feature type="transmembrane region" description="Helical" evidence="6">
    <location>
        <begin position="299"/>
        <end position="317"/>
    </location>
</feature>
<organism evidence="7 8">
    <name type="scientific">Geodermatophilus arenarius</name>
    <dbReference type="NCBI Taxonomy" id="1137990"/>
    <lineage>
        <taxon>Bacteria</taxon>
        <taxon>Bacillati</taxon>
        <taxon>Actinomycetota</taxon>
        <taxon>Actinomycetes</taxon>
        <taxon>Geodermatophilales</taxon>
        <taxon>Geodermatophilaceae</taxon>
        <taxon>Geodermatophilus</taxon>
    </lineage>
</organism>
<evidence type="ECO:0000256" key="6">
    <source>
        <dbReference type="SAM" id="Phobius"/>
    </source>
</evidence>
<protein>
    <recommendedName>
        <fullName evidence="9">Membrane protein involved in the export of O-antigen and teichoic acid</fullName>
    </recommendedName>
</protein>
<dbReference type="PANTHER" id="PTHR30250">
    <property type="entry name" value="PST FAMILY PREDICTED COLANIC ACID TRANSPORTER"/>
    <property type="match status" value="1"/>
</dbReference>
<evidence type="ECO:0000313" key="8">
    <source>
        <dbReference type="Proteomes" id="UP001596025"/>
    </source>
</evidence>
<dbReference type="Proteomes" id="UP001596025">
    <property type="component" value="Unassembled WGS sequence"/>
</dbReference>
<reference evidence="8" key="1">
    <citation type="journal article" date="2019" name="Int. J. Syst. Evol. Microbiol.">
        <title>The Global Catalogue of Microorganisms (GCM) 10K type strain sequencing project: providing services to taxonomists for standard genome sequencing and annotation.</title>
        <authorList>
            <consortium name="The Broad Institute Genomics Platform"/>
            <consortium name="The Broad Institute Genome Sequencing Center for Infectious Disease"/>
            <person name="Wu L."/>
            <person name="Ma J."/>
        </authorList>
    </citation>
    <scope>NUCLEOTIDE SEQUENCE [LARGE SCALE GENOMIC DNA]</scope>
    <source>
        <strain evidence="8">CCUG 62763</strain>
    </source>
</reference>
<keyword evidence="4 6" id="KW-1133">Transmembrane helix</keyword>
<dbReference type="EMBL" id="JBHSGR010000020">
    <property type="protein sequence ID" value="MFC4695111.1"/>
    <property type="molecule type" value="Genomic_DNA"/>
</dbReference>
<comment type="caution">
    <text evidence="7">The sequence shown here is derived from an EMBL/GenBank/DDBJ whole genome shotgun (WGS) entry which is preliminary data.</text>
</comment>
<feature type="transmembrane region" description="Helical" evidence="6">
    <location>
        <begin position="122"/>
        <end position="141"/>
    </location>
</feature>
<proteinExistence type="predicted"/>
<evidence type="ECO:0000256" key="3">
    <source>
        <dbReference type="ARBA" id="ARBA00022692"/>
    </source>
</evidence>
<feature type="transmembrane region" description="Helical" evidence="6">
    <location>
        <begin position="52"/>
        <end position="73"/>
    </location>
</feature>
<feature type="transmembrane region" description="Helical" evidence="6">
    <location>
        <begin position="153"/>
        <end position="177"/>
    </location>
</feature>